<dbReference type="EMBL" id="BEGY01000017">
    <property type="protein sequence ID" value="GAX76471.1"/>
    <property type="molecule type" value="Genomic_DNA"/>
</dbReference>
<dbReference type="InterPro" id="IPR036389">
    <property type="entry name" value="RNase_III_sf"/>
</dbReference>
<evidence type="ECO:0000259" key="1">
    <source>
        <dbReference type="Pfam" id="PF00636"/>
    </source>
</evidence>
<name>A0A250X069_9CHLO</name>
<dbReference type="OrthoDB" id="495795at2759"/>
<accession>A0A250X069</accession>
<dbReference type="PANTHER" id="PTHR34276:SF1">
    <property type="entry name" value="MINI-RIBONUCLEASE 3"/>
    <property type="match status" value="1"/>
</dbReference>
<comment type="caution">
    <text evidence="2">The sequence shown here is derived from an EMBL/GenBank/DDBJ whole genome shotgun (WGS) entry which is preliminary data.</text>
</comment>
<feature type="domain" description="RNase III" evidence="1">
    <location>
        <begin position="64"/>
        <end position="221"/>
    </location>
</feature>
<reference evidence="2 3" key="1">
    <citation type="submission" date="2017-08" db="EMBL/GenBank/DDBJ databases">
        <title>Acidophilic green algal genome provides insights into adaptation to an acidic environment.</title>
        <authorList>
            <person name="Hirooka S."/>
            <person name="Hirose Y."/>
            <person name="Kanesaki Y."/>
            <person name="Higuchi S."/>
            <person name="Fujiwara T."/>
            <person name="Onuma R."/>
            <person name="Era A."/>
            <person name="Ohbayashi R."/>
            <person name="Uzuka A."/>
            <person name="Nozaki H."/>
            <person name="Yoshikawa H."/>
            <person name="Miyagishima S.Y."/>
        </authorList>
    </citation>
    <scope>NUCLEOTIDE SEQUENCE [LARGE SCALE GENOMIC DNA]</scope>
    <source>
        <strain evidence="2 3">NIES-2499</strain>
    </source>
</reference>
<dbReference type="Pfam" id="PF00636">
    <property type="entry name" value="Ribonuclease_3"/>
    <property type="match status" value="1"/>
</dbReference>
<protein>
    <recommendedName>
        <fullName evidence="1">RNase III domain-containing protein</fullName>
    </recommendedName>
</protein>
<dbReference type="SUPFAM" id="SSF69065">
    <property type="entry name" value="RNase III domain-like"/>
    <property type="match status" value="2"/>
</dbReference>
<organism evidence="2 3">
    <name type="scientific">Chlamydomonas eustigma</name>
    <dbReference type="NCBI Taxonomy" id="1157962"/>
    <lineage>
        <taxon>Eukaryota</taxon>
        <taxon>Viridiplantae</taxon>
        <taxon>Chlorophyta</taxon>
        <taxon>core chlorophytes</taxon>
        <taxon>Chlorophyceae</taxon>
        <taxon>CS clade</taxon>
        <taxon>Chlamydomonadales</taxon>
        <taxon>Chlamydomonadaceae</taxon>
        <taxon>Chlamydomonas</taxon>
    </lineage>
</organism>
<dbReference type="GO" id="GO:0004525">
    <property type="term" value="F:ribonuclease III activity"/>
    <property type="evidence" value="ECO:0007669"/>
    <property type="project" value="InterPro"/>
</dbReference>
<evidence type="ECO:0000313" key="3">
    <source>
        <dbReference type="Proteomes" id="UP000232323"/>
    </source>
</evidence>
<dbReference type="STRING" id="1157962.A0A250X069"/>
<keyword evidence="3" id="KW-1185">Reference proteome</keyword>
<dbReference type="InterPro" id="IPR000999">
    <property type="entry name" value="RNase_III_dom"/>
</dbReference>
<gene>
    <name evidence="2" type="ORF">CEUSTIGMA_g3916.t1</name>
</gene>
<dbReference type="GO" id="GO:0006396">
    <property type="term" value="P:RNA processing"/>
    <property type="evidence" value="ECO:0007669"/>
    <property type="project" value="InterPro"/>
</dbReference>
<dbReference type="PANTHER" id="PTHR34276">
    <property type="entry name" value="MINI-RIBONUCLEASE 3"/>
    <property type="match status" value="1"/>
</dbReference>
<evidence type="ECO:0000313" key="2">
    <source>
        <dbReference type="EMBL" id="GAX76471.1"/>
    </source>
</evidence>
<proteinExistence type="predicted"/>
<dbReference type="Gene3D" id="1.10.1520.10">
    <property type="entry name" value="Ribonuclease III domain"/>
    <property type="match status" value="2"/>
</dbReference>
<dbReference type="Proteomes" id="UP000232323">
    <property type="component" value="Unassembled WGS sequence"/>
</dbReference>
<sequence length="246" mass="27859">MKLWRSSNNFVQYKCKLSVLPVESFKHRKSKSLTPASPQLQRLVTFSLPDKSAHSIRSSYNAASLAFLGDAVWELFLRKRFYRESNRQSLHSYNLAVKQHSNAAQQALYYDTLISWKKRSGTVGSSQCSSSGHYDKSYADTVPRACVRLESSSQQPADEDNTAMNEVFSTQQLIVLTSEEQDVLRWAKNNSTISTPRGMDALQYKKATALEVLVAILYLTDQARCYQVVGKLLEDEALYEGHNKTL</sequence>
<dbReference type="AlphaFoldDB" id="A0A250X069"/>